<feature type="transmembrane region" description="Helical" evidence="15">
    <location>
        <begin position="52"/>
        <end position="75"/>
    </location>
</feature>
<dbReference type="PANTHER" id="PTHR46913">
    <property type="entry name" value="RING-H2 FINGER PROTEIN ATL16"/>
    <property type="match status" value="1"/>
</dbReference>
<sequence>MFNRKLFPNITTATNETDCAEFCDQTCVYGCYSYSVSFYPPSPSNLDQGYHISPFVIIVAVTLASLFLLVSYYAIVVKYCANRRSSEGLPSSARSIAGEEDEYHDRMDQDPVADHPIWFITTVGLQQSIINSITVVRYRKGDGLIEGTECSVCLSEFQEGETLRLLPKCNHAFHIGCIDTWLRSHTNCPLCRAGIVTNSGRQCLPSNDQNFNHSRDPEMTRVAGSGIGDGELGNNFTRTSGVDDNNRVQMGGDAELSRVCVQNKVDVNLNADEINMDGNQQVSEHKLHLLRRSISMDHLRGVNKTYPDLESINSHEMGGSSIAYNMGDQHSNSSLLRLVRSLSSCSRPMQSQIQLRILMDWQGLP</sequence>
<evidence type="ECO:0000259" key="16">
    <source>
        <dbReference type="PROSITE" id="PS50089"/>
    </source>
</evidence>
<keyword evidence="6 15" id="KW-0812">Transmembrane</keyword>
<dbReference type="PANTHER" id="PTHR46913:SF19">
    <property type="entry name" value="RING-TYPE E3 UBIQUITIN TRANSFERASE"/>
    <property type="match status" value="1"/>
</dbReference>
<keyword evidence="9" id="KW-0833">Ubl conjugation pathway</keyword>
<comment type="similarity">
    <text evidence="13">Belongs to the RING-type zinc finger family. ATL subfamily.</text>
</comment>
<proteinExistence type="inferred from homology"/>
<evidence type="ECO:0000256" key="15">
    <source>
        <dbReference type="SAM" id="Phobius"/>
    </source>
</evidence>
<name>A0AAD3Y880_NEPGR</name>
<protein>
    <recommendedName>
        <fullName evidence="4">RING-type E3 ubiquitin transferase</fullName>
        <ecNumber evidence="4">2.3.2.27</ecNumber>
    </recommendedName>
</protein>
<dbReference type="FunFam" id="3.30.40.10:FF:000233">
    <property type="entry name" value="RING-H2 finger protein ATL54"/>
    <property type="match status" value="1"/>
</dbReference>
<keyword evidence="18" id="KW-1185">Reference proteome</keyword>
<dbReference type="SMART" id="SM00184">
    <property type="entry name" value="RING"/>
    <property type="match status" value="1"/>
</dbReference>
<dbReference type="EMBL" id="BSYO01000040">
    <property type="protein sequence ID" value="GMH31380.1"/>
    <property type="molecule type" value="Genomic_DNA"/>
</dbReference>
<evidence type="ECO:0000256" key="5">
    <source>
        <dbReference type="ARBA" id="ARBA00022679"/>
    </source>
</evidence>
<dbReference type="GO" id="GO:0008270">
    <property type="term" value="F:zinc ion binding"/>
    <property type="evidence" value="ECO:0007669"/>
    <property type="project" value="UniProtKB-KW"/>
</dbReference>
<keyword evidence="11 15" id="KW-1133">Transmembrane helix</keyword>
<dbReference type="InterPro" id="IPR013083">
    <property type="entry name" value="Znf_RING/FYVE/PHD"/>
</dbReference>
<evidence type="ECO:0000256" key="13">
    <source>
        <dbReference type="ARBA" id="ARBA00024209"/>
    </source>
</evidence>
<dbReference type="Proteomes" id="UP001279734">
    <property type="component" value="Unassembled WGS sequence"/>
</dbReference>
<evidence type="ECO:0000256" key="7">
    <source>
        <dbReference type="ARBA" id="ARBA00022723"/>
    </source>
</evidence>
<evidence type="ECO:0000256" key="11">
    <source>
        <dbReference type="ARBA" id="ARBA00022989"/>
    </source>
</evidence>
<reference evidence="17" key="1">
    <citation type="submission" date="2023-05" db="EMBL/GenBank/DDBJ databases">
        <title>Nepenthes gracilis genome sequencing.</title>
        <authorList>
            <person name="Fukushima K."/>
        </authorList>
    </citation>
    <scope>NUCLEOTIDE SEQUENCE</scope>
    <source>
        <strain evidence="17">SING2019-196</strain>
    </source>
</reference>
<evidence type="ECO:0000256" key="6">
    <source>
        <dbReference type="ARBA" id="ARBA00022692"/>
    </source>
</evidence>
<evidence type="ECO:0000313" key="18">
    <source>
        <dbReference type="Proteomes" id="UP001279734"/>
    </source>
</evidence>
<comment type="pathway">
    <text evidence="3">Protein modification; protein ubiquitination.</text>
</comment>
<gene>
    <name evidence="17" type="ORF">Nepgr_033223</name>
</gene>
<evidence type="ECO:0000256" key="8">
    <source>
        <dbReference type="ARBA" id="ARBA00022771"/>
    </source>
</evidence>
<keyword evidence="8 14" id="KW-0863">Zinc-finger</keyword>
<evidence type="ECO:0000256" key="1">
    <source>
        <dbReference type="ARBA" id="ARBA00000900"/>
    </source>
</evidence>
<evidence type="ECO:0000256" key="9">
    <source>
        <dbReference type="ARBA" id="ARBA00022786"/>
    </source>
</evidence>
<dbReference type="InterPro" id="IPR044600">
    <property type="entry name" value="ATL1/ATL16-like"/>
</dbReference>
<evidence type="ECO:0000256" key="2">
    <source>
        <dbReference type="ARBA" id="ARBA00004167"/>
    </source>
</evidence>
<evidence type="ECO:0000256" key="12">
    <source>
        <dbReference type="ARBA" id="ARBA00023136"/>
    </source>
</evidence>
<dbReference type="GO" id="GO:0016567">
    <property type="term" value="P:protein ubiquitination"/>
    <property type="evidence" value="ECO:0007669"/>
    <property type="project" value="InterPro"/>
</dbReference>
<evidence type="ECO:0000256" key="10">
    <source>
        <dbReference type="ARBA" id="ARBA00022833"/>
    </source>
</evidence>
<accession>A0AAD3Y880</accession>
<dbReference type="SUPFAM" id="SSF57850">
    <property type="entry name" value="RING/U-box"/>
    <property type="match status" value="1"/>
</dbReference>
<feature type="domain" description="RING-type" evidence="16">
    <location>
        <begin position="150"/>
        <end position="192"/>
    </location>
</feature>
<keyword evidence="12 15" id="KW-0472">Membrane</keyword>
<evidence type="ECO:0000256" key="14">
    <source>
        <dbReference type="PROSITE-ProRule" id="PRU00175"/>
    </source>
</evidence>
<organism evidence="17 18">
    <name type="scientific">Nepenthes gracilis</name>
    <name type="common">Slender pitcher plant</name>
    <dbReference type="NCBI Taxonomy" id="150966"/>
    <lineage>
        <taxon>Eukaryota</taxon>
        <taxon>Viridiplantae</taxon>
        <taxon>Streptophyta</taxon>
        <taxon>Embryophyta</taxon>
        <taxon>Tracheophyta</taxon>
        <taxon>Spermatophyta</taxon>
        <taxon>Magnoliopsida</taxon>
        <taxon>eudicotyledons</taxon>
        <taxon>Gunneridae</taxon>
        <taxon>Pentapetalae</taxon>
        <taxon>Caryophyllales</taxon>
        <taxon>Nepenthaceae</taxon>
        <taxon>Nepenthes</taxon>
    </lineage>
</organism>
<dbReference type="GO" id="GO:0061630">
    <property type="term" value="F:ubiquitin protein ligase activity"/>
    <property type="evidence" value="ECO:0007669"/>
    <property type="project" value="UniProtKB-EC"/>
</dbReference>
<evidence type="ECO:0000256" key="3">
    <source>
        <dbReference type="ARBA" id="ARBA00004906"/>
    </source>
</evidence>
<dbReference type="Gene3D" id="3.30.40.10">
    <property type="entry name" value="Zinc/RING finger domain, C3HC4 (zinc finger)"/>
    <property type="match status" value="1"/>
</dbReference>
<dbReference type="CDD" id="cd16461">
    <property type="entry name" value="RING-H2_EL5-like"/>
    <property type="match status" value="1"/>
</dbReference>
<dbReference type="GO" id="GO:0016020">
    <property type="term" value="C:membrane"/>
    <property type="evidence" value="ECO:0007669"/>
    <property type="project" value="UniProtKB-SubCell"/>
</dbReference>
<dbReference type="Pfam" id="PF13639">
    <property type="entry name" value="zf-RING_2"/>
    <property type="match status" value="1"/>
</dbReference>
<dbReference type="InterPro" id="IPR001841">
    <property type="entry name" value="Znf_RING"/>
</dbReference>
<evidence type="ECO:0000313" key="17">
    <source>
        <dbReference type="EMBL" id="GMH31380.1"/>
    </source>
</evidence>
<keyword evidence="5" id="KW-0808">Transferase</keyword>
<comment type="caution">
    <text evidence="17">The sequence shown here is derived from an EMBL/GenBank/DDBJ whole genome shotgun (WGS) entry which is preliminary data.</text>
</comment>
<keyword evidence="7" id="KW-0479">Metal-binding</keyword>
<dbReference type="SMART" id="SM01197">
    <property type="entry name" value="FANCL_C"/>
    <property type="match status" value="1"/>
</dbReference>
<evidence type="ECO:0000256" key="4">
    <source>
        <dbReference type="ARBA" id="ARBA00012483"/>
    </source>
</evidence>
<dbReference type="PROSITE" id="PS50089">
    <property type="entry name" value="ZF_RING_2"/>
    <property type="match status" value="1"/>
</dbReference>
<comment type="catalytic activity">
    <reaction evidence="1">
        <text>S-ubiquitinyl-[E2 ubiquitin-conjugating enzyme]-L-cysteine + [acceptor protein]-L-lysine = [E2 ubiquitin-conjugating enzyme]-L-cysteine + N(6)-ubiquitinyl-[acceptor protein]-L-lysine.</text>
        <dbReference type="EC" id="2.3.2.27"/>
    </reaction>
</comment>
<comment type="subcellular location">
    <subcellularLocation>
        <location evidence="2">Membrane</location>
        <topology evidence="2">Single-pass membrane protein</topology>
    </subcellularLocation>
</comment>
<dbReference type="AlphaFoldDB" id="A0AAD3Y880"/>
<dbReference type="EC" id="2.3.2.27" evidence="4"/>
<keyword evidence="10" id="KW-0862">Zinc</keyword>